<keyword evidence="8 11" id="KW-0560">Oxidoreductase</keyword>
<evidence type="ECO:0000256" key="10">
    <source>
        <dbReference type="ARBA" id="ARBA00048793"/>
    </source>
</evidence>
<keyword evidence="7 11" id="KW-0521">NADP</keyword>
<evidence type="ECO:0000256" key="3">
    <source>
        <dbReference type="ARBA" id="ARBA00007870"/>
    </source>
</evidence>
<dbReference type="InterPro" id="IPR013332">
    <property type="entry name" value="KPR_N"/>
</dbReference>
<sequence>MKQIAIIGGGAVGLLYSAYLGKHFNVTLYTRTAEQAEQIKEKGITLIKGEYKQQVAIYAQKLEKKIKAVDIIIVAVKQYHLSHILPYLKEVPQHTPILFIQNGMKHLSIIESLINETLLLGVVEHGALKVDASTVEHTGVGLTRIGLYKGSFSQAEFVLHMDENSSFLFKKELDWKEILVRKLVINAIINPLTAIYRVKNGELTTNPAFLNNMNQLFSEISAVLHLNEEKVYWEAVVDVCNKTANNYSSMLKDVLNGKSTEIDAILGYILEEATRRQVNVPLTYFLYHSIKGLENKERE</sequence>
<dbReference type="InterPro" id="IPR036291">
    <property type="entry name" value="NAD(P)-bd_dom_sf"/>
</dbReference>
<dbReference type="Gene3D" id="1.10.1040.10">
    <property type="entry name" value="N-(1-d-carboxylethyl)-l-norvaline Dehydrogenase, domain 2"/>
    <property type="match status" value="1"/>
</dbReference>
<accession>A0ABS2QRC3</accession>
<keyword evidence="6 11" id="KW-0566">Pantothenate biosynthesis</keyword>
<feature type="domain" description="Ketopantoate reductase C-terminal" evidence="13">
    <location>
        <begin position="174"/>
        <end position="294"/>
    </location>
</feature>
<name>A0ABS2QRC3_9BACI</name>
<dbReference type="InterPro" id="IPR008927">
    <property type="entry name" value="6-PGluconate_DH-like_C_sf"/>
</dbReference>
<dbReference type="Gene3D" id="3.40.50.720">
    <property type="entry name" value="NAD(P)-binding Rossmann-like Domain"/>
    <property type="match status" value="1"/>
</dbReference>
<dbReference type="PANTHER" id="PTHR43765">
    <property type="entry name" value="2-DEHYDROPANTOATE 2-REDUCTASE-RELATED"/>
    <property type="match status" value="1"/>
</dbReference>
<evidence type="ECO:0000256" key="7">
    <source>
        <dbReference type="ARBA" id="ARBA00022857"/>
    </source>
</evidence>
<evidence type="ECO:0000256" key="9">
    <source>
        <dbReference type="ARBA" id="ARBA00032024"/>
    </source>
</evidence>
<dbReference type="GO" id="GO:0008677">
    <property type="term" value="F:2-dehydropantoate 2-reductase activity"/>
    <property type="evidence" value="ECO:0007669"/>
    <property type="project" value="UniProtKB-EC"/>
</dbReference>
<evidence type="ECO:0000259" key="12">
    <source>
        <dbReference type="Pfam" id="PF02558"/>
    </source>
</evidence>
<dbReference type="Proteomes" id="UP000809829">
    <property type="component" value="Unassembled WGS sequence"/>
</dbReference>
<evidence type="ECO:0000256" key="8">
    <source>
        <dbReference type="ARBA" id="ARBA00023002"/>
    </source>
</evidence>
<evidence type="ECO:0000313" key="14">
    <source>
        <dbReference type="EMBL" id="MBM7701763.1"/>
    </source>
</evidence>
<comment type="pathway">
    <text evidence="2 11">Cofactor biosynthesis; (R)-pantothenate biosynthesis; (R)-pantoate from 3-methyl-2-oxobutanoate: step 2/2.</text>
</comment>
<comment type="similarity">
    <text evidence="3 11">Belongs to the ketopantoate reductase family.</text>
</comment>
<dbReference type="PANTHER" id="PTHR43765:SF2">
    <property type="entry name" value="2-DEHYDROPANTOATE 2-REDUCTASE"/>
    <property type="match status" value="1"/>
</dbReference>
<evidence type="ECO:0000256" key="6">
    <source>
        <dbReference type="ARBA" id="ARBA00022655"/>
    </source>
</evidence>
<dbReference type="EC" id="1.1.1.169" evidence="4 11"/>
<dbReference type="RefSeq" id="WP_205183509.1">
    <property type="nucleotide sequence ID" value="NZ_JAFBFC010000001.1"/>
</dbReference>
<dbReference type="InterPro" id="IPR003710">
    <property type="entry name" value="ApbA"/>
</dbReference>
<dbReference type="SUPFAM" id="SSF48179">
    <property type="entry name" value="6-phosphogluconate dehydrogenase C-terminal domain-like"/>
    <property type="match status" value="1"/>
</dbReference>
<proteinExistence type="inferred from homology"/>
<evidence type="ECO:0000256" key="1">
    <source>
        <dbReference type="ARBA" id="ARBA00002919"/>
    </source>
</evidence>
<evidence type="ECO:0000313" key="15">
    <source>
        <dbReference type="Proteomes" id="UP000809829"/>
    </source>
</evidence>
<reference evidence="14 15" key="1">
    <citation type="submission" date="2021-01" db="EMBL/GenBank/DDBJ databases">
        <title>Genomic Encyclopedia of Type Strains, Phase IV (KMG-IV): sequencing the most valuable type-strain genomes for metagenomic binning, comparative biology and taxonomic classification.</title>
        <authorList>
            <person name="Goeker M."/>
        </authorList>
    </citation>
    <scope>NUCLEOTIDE SEQUENCE [LARGE SCALE GENOMIC DNA]</scope>
    <source>
        <strain evidence="14 15">DSM 104297</strain>
    </source>
</reference>
<dbReference type="InterPro" id="IPR013328">
    <property type="entry name" value="6PGD_dom2"/>
</dbReference>
<evidence type="ECO:0000256" key="4">
    <source>
        <dbReference type="ARBA" id="ARBA00013014"/>
    </source>
</evidence>
<feature type="domain" description="Ketopantoate reductase N-terminal" evidence="12">
    <location>
        <begin position="4"/>
        <end position="149"/>
    </location>
</feature>
<dbReference type="EMBL" id="JAFBFC010000001">
    <property type="protein sequence ID" value="MBM7701763.1"/>
    <property type="molecule type" value="Genomic_DNA"/>
</dbReference>
<dbReference type="InterPro" id="IPR013752">
    <property type="entry name" value="KPA_reductase"/>
</dbReference>
<evidence type="ECO:0000259" key="13">
    <source>
        <dbReference type="Pfam" id="PF08546"/>
    </source>
</evidence>
<dbReference type="NCBIfam" id="TIGR00745">
    <property type="entry name" value="apbA_panE"/>
    <property type="match status" value="1"/>
</dbReference>
<protein>
    <recommendedName>
        <fullName evidence="5 11">2-dehydropantoate 2-reductase</fullName>
        <ecNumber evidence="4 11">1.1.1.169</ecNumber>
    </recommendedName>
    <alternativeName>
        <fullName evidence="9 11">Ketopantoate reductase</fullName>
    </alternativeName>
</protein>
<comment type="catalytic activity">
    <reaction evidence="10 11">
        <text>(R)-pantoate + NADP(+) = 2-dehydropantoate + NADPH + H(+)</text>
        <dbReference type="Rhea" id="RHEA:16233"/>
        <dbReference type="ChEBI" id="CHEBI:11561"/>
        <dbReference type="ChEBI" id="CHEBI:15378"/>
        <dbReference type="ChEBI" id="CHEBI:15980"/>
        <dbReference type="ChEBI" id="CHEBI:57783"/>
        <dbReference type="ChEBI" id="CHEBI:58349"/>
        <dbReference type="EC" id="1.1.1.169"/>
    </reaction>
</comment>
<organism evidence="14 15">
    <name type="scientific">Priestia iocasae</name>
    <dbReference type="NCBI Taxonomy" id="2291674"/>
    <lineage>
        <taxon>Bacteria</taxon>
        <taxon>Bacillati</taxon>
        <taxon>Bacillota</taxon>
        <taxon>Bacilli</taxon>
        <taxon>Bacillales</taxon>
        <taxon>Bacillaceae</taxon>
        <taxon>Priestia</taxon>
    </lineage>
</organism>
<dbReference type="InterPro" id="IPR050838">
    <property type="entry name" value="Ketopantoate_reductase"/>
</dbReference>
<keyword evidence="15" id="KW-1185">Reference proteome</keyword>
<dbReference type="Pfam" id="PF02558">
    <property type="entry name" value="ApbA"/>
    <property type="match status" value="1"/>
</dbReference>
<evidence type="ECO:0000256" key="11">
    <source>
        <dbReference type="RuleBase" id="RU362068"/>
    </source>
</evidence>
<dbReference type="Pfam" id="PF08546">
    <property type="entry name" value="ApbA_C"/>
    <property type="match status" value="1"/>
</dbReference>
<gene>
    <name evidence="14" type="ORF">JOC83_000589</name>
</gene>
<comment type="caution">
    <text evidence="14">The sequence shown here is derived from an EMBL/GenBank/DDBJ whole genome shotgun (WGS) entry which is preliminary data.</text>
</comment>
<evidence type="ECO:0000256" key="5">
    <source>
        <dbReference type="ARBA" id="ARBA00019465"/>
    </source>
</evidence>
<dbReference type="SUPFAM" id="SSF51735">
    <property type="entry name" value="NAD(P)-binding Rossmann-fold domains"/>
    <property type="match status" value="1"/>
</dbReference>
<dbReference type="NCBIfam" id="NF005093">
    <property type="entry name" value="PRK06522.2-4"/>
    <property type="match status" value="1"/>
</dbReference>
<evidence type="ECO:0000256" key="2">
    <source>
        <dbReference type="ARBA" id="ARBA00004994"/>
    </source>
</evidence>
<comment type="function">
    <text evidence="1 11">Catalyzes the NADPH-dependent reduction of ketopantoate into pantoic acid.</text>
</comment>